<keyword evidence="4 6" id="KW-0067">ATP-binding</keyword>
<evidence type="ECO:0000259" key="5">
    <source>
        <dbReference type="PROSITE" id="PS50893"/>
    </source>
</evidence>
<dbReference type="RefSeq" id="WP_161004527.1">
    <property type="nucleotide sequence ID" value="NZ_WEZQ01000026.1"/>
</dbReference>
<dbReference type="SMART" id="SM00382">
    <property type="entry name" value="AAA"/>
    <property type="match status" value="1"/>
</dbReference>
<comment type="caution">
    <text evidence="6">The sequence shown here is derived from an EMBL/GenBank/DDBJ whole genome shotgun (WGS) entry which is preliminary data.</text>
</comment>
<organism evidence="6 7">
    <name type="scientific">Furfurilactobacillus milii</name>
    <dbReference type="NCBI Taxonomy" id="2888272"/>
    <lineage>
        <taxon>Bacteria</taxon>
        <taxon>Bacillati</taxon>
        <taxon>Bacillota</taxon>
        <taxon>Bacilli</taxon>
        <taxon>Lactobacillales</taxon>
        <taxon>Lactobacillaceae</taxon>
        <taxon>Furfurilactobacillus</taxon>
    </lineage>
</organism>
<comment type="similarity">
    <text evidence="1">Belongs to the ABC transporter superfamily.</text>
</comment>
<dbReference type="OrthoDB" id="9804819at2"/>
<dbReference type="InterPro" id="IPR003593">
    <property type="entry name" value="AAA+_ATPase"/>
</dbReference>
<dbReference type="Proteomes" id="UP000449209">
    <property type="component" value="Unassembled WGS sequence"/>
</dbReference>
<name>A0A6N9I629_9LACO</name>
<dbReference type="PANTHER" id="PTHR42711:SF5">
    <property type="entry name" value="ABC TRANSPORTER ATP-BINDING PROTEIN NATA"/>
    <property type="match status" value="1"/>
</dbReference>
<accession>A0A6N9I629</accession>
<dbReference type="PANTHER" id="PTHR42711">
    <property type="entry name" value="ABC TRANSPORTER ATP-BINDING PROTEIN"/>
    <property type="match status" value="1"/>
</dbReference>
<dbReference type="PROSITE" id="PS00211">
    <property type="entry name" value="ABC_TRANSPORTER_1"/>
    <property type="match status" value="1"/>
</dbReference>
<gene>
    <name evidence="6" type="ORF">GB993_12225</name>
</gene>
<dbReference type="InterPro" id="IPR017871">
    <property type="entry name" value="ABC_transporter-like_CS"/>
</dbReference>
<dbReference type="EMBL" id="WEZQ01000026">
    <property type="protein sequence ID" value="MYV18247.1"/>
    <property type="molecule type" value="Genomic_DNA"/>
</dbReference>
<dbReference type="PROSITE" id="PS50893">
    <property type="entry name" value="ABC_TRANSPORTER_2"/>
    <property type="match status" value="1"/>
</dbReference>
<dbReference type="InterPro" id="IPR050763">
    <property type="entry name" value="ABC_transporter_ATP-binding"/>
</dbReference>
<reference evidence="6 7" key="1">
    <citation type="journal article" date="2019" name="Appl. Environ. Microbiol.">
        <title>Genetic determinants of hydroxycinnamic acid metabolism in heterofermentative lactobacilli.</title>
        <authorList>
            <person name="Gaur G."/>
            <person name="Oh J.H."/>
            <person name="Filannino P."/>
            <person name="Gobbetti M."/>
            <person name="van Pijkeren J.P."/>
            <person name="Ganzle M.G."/>
        </authorList>
    </citation>
    <scope>NUCLEOTIDE SEQUENCE [LARGE SCALE GENOMIC DNA]</scope>
    <source>
        <strain evidence="6 7">C5</strain>
    </source>
</reference>
<evidence type="ECO:0000256" key="4">
    <source>
        <dbReference type="ARBA" id="ARBA00022840"/>
    </source>
</evidence>
<evidence type="ECO:0000256" key="2">
    <source>
        <dbReference type="ARBA" id="ARBA00022448"/>
    </source>
</evidence>
<evidence type="ECO:0000313" key="6">
    <source>
        <dbReference type="EMBL" id="MYV18247.1"/>
    </source>
</evidence>
<dbReference type="GO" id="GO:0016887">
    <property type="term" value="F:ATP hydrolysis activity"/>
    <property type="evidence" value="ECO:0007669"/>
    <property type="project" value="InterPro"/>
</dbReference>
<keyword evidence="2" id="KW-0813">Transport</keyword>
<sequence>MILKTDHLTKRYGDKTVVSDLNLTVQSGQLIAFLGPNGAGKSTTIKMLTSLLPVSEGSVEINQTTNIQSIRQDIGIVFQESVLDNELTVRENLTIRARLYGSGVVKNVEPIIAKVGASAFADQLYASLSGGQRRRVDIARALLHKPKLLFLDEPTTGLDIQTRFSIWSMLKRMQREDGLTIFLTTHYLEEAEQANDVYIIDYGKLIAHGTAHELKRQFASGVLIVWSENYATLCDQMPKTWTTQLDDQEHVIRAHVPIDANVIAFLHDHQNDFTDFEFHKGSMDDVFLALTGREVR</sequence>
<evidence type="ECO:0000313" key="7">
    <source>
        <dbReference type="Proteomes" id="UP000449209"/>
    </source>
</evidence>
<evidence type="ECO:0000256" key="1">
    <source>
        <dbReference type="ARBA" id="ARBA00005417"/>
    </source>
</evidence>
<dbReference type="Gene3D" id="3.40.50.300">
    <property type="entry name" value="P-loop containing nucleotide triphosphate hydrolases"/>
    <property type="match status" value="1"/>
</dbReference>
<dbReference type="AlphaFoldDB" id="A0A6N9I629"/>
<dbReference type="SUPFAM" id="SSF52540">
    <property type="entry name" value="P-loop containing nucleoside triphosphate hydrolases"/>
    <property type="match status" value="1"/>
</dbReference>
<protein>
    <submittedName>
        <fullName evidence="6">ATP-binding cassette domain-containing protein</fullName>
    </submittedName>
</protein>
<dbReference type="InterPro" id="IPR003439">
    <property type="entry name" value="ABC_transporter-like_ATP-bd"/>
</dbReference>
<dbReference type="InterPro" id="IPR027417">
    <property type="entry name" value="P-loop_NTPase"/>
</dbReference>
<feature type="domain" description="ABC transporter" evidence="5">
    <location>
        <begin position="3"/>
        <end position="227"/>
    </location>
</feature>
<dbReference type="Pfam" id="PF00005">
    <property type="entry name" value="ABC_tran"/>
    <property type="match status" value="1"/>
</dbReference>
<keyword evidence="3" id="KW-0547">Nucleotide-binding</keyword>
<evidence type="ECO:0000256" key="3">
    <source>
        <dbReference type="ARBA" id="ARBA00022741"/>
    </source>
</evidence>
<dbReference type="GO" id="GO:0005524">
    <property type="term" value="F:ATP binding"/>
    <property type="evidence" value="ECO:0007669"/>
    <property type="project" value="UniProtKB-KW"/>
</dbReference>
<proteinExistence type="inferred from homology"/>